<dbReference type="RefSeq" id="WP_015634986.1">
    <property type="nucleotide sequence ID" value="NC_021237.1"/>
</dbReference>
<dbReference type="InterPro" id="IPR036291">
    <property type="entry name" value="NAD(P)-bd_dom_sf"/>
</dbReference>
<dbReference type="AlphaFoldDB" id="A0A2C9EKC9"/>
<dbReference type="PANTHER" id="PTHR42760">
    <property type="entry name" value="SHORT-CHAIN DEHYDROGENASES/REDUCTASES FAMILY MEMBER"/>
    <property type="match status" value="1"/>
</dbReference>
<evidence type="ECO:0000256" key="2">
    <source>
        <dbReference type="ARBA" id="ARBA00023002"/>
    </source>
</evidence>
<evidence type="ECO:0000256" key="1">
    <source>
        <dbReference type="ARBA" id="ARBA00006484"/>
    </source>
</evidence>
<dbReference type="HOGENOM" id="CLU_010194_1_0_6"/>
<dbReference type="InterPro" id="IPR020904">
    <property type="entry name" value="Sc_DH/Rdtase_CS"/>
</dbReference>
<dbReference type="GO" id="GO:0048038">
    <property type="term" value="F:quinone binding"/>
    <property type="evidence" value="ECO:0007669"/>
    <property type="project" value="TreeGrafter"/>
</dbReference>
<organism evidence="4 5">
    <name type="scientific">Pseudomonas protegens (strain DSM 19095 / LMG 27888 / CFBP 6595 / CHA0)</name>
    <dbReference type="NCBI Taxonomy" id="1124983"/>
    <lineage>
        <taxon>Bacteria</taxon>
        <taxon>Pseudomonadati</taxon>
        <taxon>Pseudomonadota</taxon>
        <taxon>Gammaproteobacteria</taxon>
        <taxon>Pseudomonadales</taxon>
        <taxon>Pseudomonadaceae</taxon>
        <taxon>Pseudomonas</taxon>
    </lineage>
</organism>
<dbReference type="GO" id="GO:0006633">
    <property type="term" value="P:fatty acid biosynthetic process"/>
    <property type="evidence" value="ECO:0007669"/>
    <property type="project" value="TreeGrafter"/>
</dbReference>
<accession>A0A2C9EKC9</accession>
<dbReference type="FunFam" id="3.40.50.720:FF:000084">
    <property type="entry name" value="Short-chain dehydrogenase reductase"/>
    <property type="match status" value="1"/>
</dbReference>
<dbReference type="Proteomes" id="UP000013940">
    <property type="component" value="Chromosome"/>
</dbReference>
<dbReference type="GeneID" id="57475240"/>
<dbReference type="PRINTS" id="PR00080">
    <property type="entry name" value="SDRFAMILY"/>
</dbReference>
<reference evidence="5" key="1">
    <citation type="journal article" date="2014" name="Genome Announc.">
        <title>Full-genome sequence of the plant growth-promoting bacterium Pseudomonas protegens CHA0.</title>
        <authorList>
            <person name="Jousset A."/>
            <person name="Schuldes J."/>
            <person name="Keel C."/>
            <person name="Maurhofer M."/>
            <person name="Daniel R."/>
            <person name="Scheu S."/>
            <person name="Thuermer A."/>
        </authorList>
    </citation>
    <scope>NUCLEOTIDE SEQUENCE [LARGE SCALE GENOMIC DNA]</scope>
    <source>
        <strain evidence="5">DSM 19095 / LMG 27888 / CFBP 6595 / CHA0</strain>
    </source>
</reference>
<comment type="similarity">
    <text evidence="1 3">Belongs to the short-chain dehydrogenases/reductases (SDR) family.</text>
</comment>
<sequence>MTQGNKAQGKLSGKTMIVVGGARGIGSAIVEVLAKEGVHVYIFDTDRTPNAINHYQTQDVSGYQAARTLAADLVEQGLSVKAIAVDATSEAQVIEAVAGVVHESEHFYGLVNAIGSSHLINTVESSLSEFDAIVQTNLTAPYLTSREAARALIQRGKGGAILNISSIAAKVAFPGISSYCAAKAGLQGFSGALALELATHNIRVNCVCPGIVKTNMWKYLENRLIEPNESLDDLWARMEGLIPLGRTQIPENIARFCLAVLENEDITAQSLSVDGGMNLYG</sequence>
<dbReference type="CDD" id="cd05233">
    <property type="entry name" value="SDR_c"/>
    <property type="match status" value="1"/>
</dbReference>
<dbReference type="Pfam" id="PF00106">
    <property type="entry name" value="adh_short"/>
    <property type="match status" value="1"/>
</dbReference>
<gene>
    <name evidence="4" type="primary">fabG7</name>
    <name evidence="4" type="ORF">PFLCHA0_c22470</name>
</gene>
<dbReference type="SUPFAM" id="SSF51735">
    <property type="entry name" value="NAD(P)-binding Rossmann-fold domains"/>
    <property type="match status" value="1"/>
</dbReference>
<dbReference type="eggNOG" id="COG1028">
    <property type="taxonomic scope" value="Bacteria"/>
</dbReference>
<name>A0A2C9EKC9_PSEPH</name>
<protein>
    <submittedName>
        <fullName evidence="4">3-oxoacyl-[acyl-carrier-protein] reductase FabG</fullName>
        <ecNumber evidence="4">1.1.1.100</ecNumber>
    </submittedName>
</protein>
<dbReference type="PANTHER" id="PTHR42760:SF133">
    <property type="entry name" value="3-OXOACYL-[ACYL-CARRIER-PROTEIN] REDUCTASE"/>
    <property type="match status" value="1"/>
</dbReference>
<keyword evidence="2 4" id="KW-0560">Oxidoreductase</keyword>
<evidence type="ECO:0000313" key="5">
    <source>
        <dbReference type="Proteomes" id="UP000013940"/>
    </source>
</evidence>
<proteinExistence type="inferred from homology"/>
<dbReference type="PRINTS" id="PR00081">
    <property type="entry name" value="GDHRDH"/>
</dbReference>
<dbReference type="EMBL" id="CP003190">
    <property type="protein sequence ID" value="AGL84018.1"/>
    <property type="molecule type" value="Genomic_DNA"/>
</dbReference>
<dbReference type="PROSITE" id="PS00061">
    <property type="entry name" value="ADH_SHORT"/>
    <property type="match status" value="1"/>
</dbReference>
<dbReference type="GO" id="GO:0004316">
    <property type="term" value="F:3-oxoacyl-[acyl-carrier-protein] reductase (NADPH) activity"/>
    <property type="evidence" value="ECO:0007669"/>
    <property type="project" value="UniProtKB-EC"/>
</dbReference>
<dbReference type="InterPro" id="IPR002347">
    <property type="entry name" value="SDR_fam"/>
</dbReference>
<evidence type="ECO:0000313" key="4">
    <source>
        <dbReference type="EMBL" id="AGL84018.1"/>
    </source>
</evidence>
<dbReference type="EC" id="1.1.1.100" evidence="4"/>
<dbReference type="KEGG" id="pprc:PFLCHA0_c22470"/>
<evidence type="ECO:0000256" key="3">
    <source>
        <dbReference type="RuleBase" id="RU000363"/>
    </source>
</evidence>
<dbReference type="Gene3D" id="3.40.50.720">
    <property type="entry name" value="NAD(P)-binding Rossmann-like Domain"/>
    <property type="match status" value="1"/>
</dbReference>
<dbReference type="SMR" id="A0A2C9EKC9"/>